<sequence>MMRITFIKSIRFRLPAFFLLAALLPTLLSAIWSSGLLEHRMEEMFAQQAQDSAQVASNIFEEYAQDLFLKTRVISQSQSVSQAVNSNNYLTLINHLSDLYQDLNLQLYDAVIEIYAPNGQLMVAEPRQSKQLVPADHIQAALKGEFKNSRFFAGDELLICSSLPLYHASKPRPIAAMGISFRVSHQLVDQIRKISGTEVMVVQAGAEGHVLATTLDESSSQGLLKMLMADKRKNHVSRSLPYMLSSVSHSVRNGEYLLVVALSVAQMHQMMASIKEVLVIVEFAAIVLALIIALGLSRNFISKLMELVRLSQKVEAGDLDTQVQLESQDEFGVLAQTLDSMRLEIRQTLREKELMISNLTIRDEINQAIISRSGNELLLQVLTIVIEAIQAQQGSIMLVDRDSGQLLLKVVYDPRRDLHPVNVHERISFSIGEGIAGYVAQTGEAILCNDPHQDPRFKPYHFQEMDQRLANLLCLPLQVEETILGVISLDNKAGGFQAEDLIQLQDIAKQVAIAIKNAELYELSITDGLTGLYIRRYFQDMLEQELKRSLRFQMQTALILFDIDYFKRFNDTYGHQAGDAVLRRVASLVGHSIRDGVDTAARYGGEEFAIIMPDTDLQGAWQVAERLRQSIEAAHFEYEGQSLKVTISLGCAEFPLQADSRESLIEKADIALYASKHGGRNRSTCYVPELEHQVEISLPPS</sequence>
<dbReference type="CDD" id="cd01949">
    <property type="entry name" value="GGDEF"/>
    <property type="match status" value="1"/>
</dbReference>
<keyword evidence="1" id="KW-1133">Transmembrane helix</keyword>
<dbReference type="NCBIfam" id="TIGR00254">
    <property type="entry name" value="GGDEF"/>
    <property type="match status" value="1"/>
</dbReference>
<evidence type="ECO:0000259" key="2">
    <source>
        <dbReference type="PROSITE" id="PS50885"/>
    </source>
</evidence>
<dbReference type="InterPro" id="IPR029016">
    <property type="entry name" value="GAF-like_dom_sf"/>
</dbReference>
<dbReference type="SUPFAM" id="SSF55073">
    <property type="entry name" value="Nucleotide cyclase"/>
    <property type="match status" value="1"/>
</dbReference>
<dbReference type="Pfam" id="PF00990">
    <property type="entry name" value="GGDEF"/>
    <property type="match status" value="1"/>
</dbReference>
<proteinExistence type="predicted"/>
<reference evidence="4 5" key="1">
    <citation type="submission" date="2017-09" db="EMBL/GenBank/DDBJ databases">
        <title>Depth-based differentiation of microbial function through sediment-hosted aquifers and enrichment of novel symbionts in the deep terrestrial subsurface.</title>
        <authorList>
            <person name="Probst A.J."/>
            <person name="Ladd B."/>
            <person name="Jarett J.K."/>
            <person name="Geller-Mcgrath D.E."/>
            <person name="Sieber C.M."/>
            <person name="Emerson J.B."/>
            <person name="Anantharaman K."/>
            <person name="Thomas B.C."/>
            <person name="Malmstrom R."/>
            <person name="Stieglmeier M."/>
            <person name="Klingl A."/>
            <person name="Woyke T."/>
            <person name="Ryan C.M."/>
            <person name="Banfield J.F."/>
        </authorList>
    </citation>
    <scope>NUCLEOTIDE SEQUENCE [LARGE SCALE GENOMIC DNA]</scope>
    <source>
        <strain evidence="4">CG17_big_fil_post_rev_8_21_14_2_50_48_46</strain>
    </source>
</reference>
<dbReference type="SMART" id="SM00304">
    <property type="entry name" value="HAMP"/>
    <property type="match status" value="1"/>
</dbReference>
<dbReference type="GO" id="GO:0007165">
    <property type="term" value="P:signal transduction"/>
    <property type="evidence" value="ECO:0007669"/>
    <property type="project" value="InterPro"/>
</dbReference>
<dbReference type="PANTHER" id="PTHR45138">
    <property type="entry name" value="REGULATORY COMPONENTS OF SENSORY TRANSDUCTION SYSTEM"/>
    <property type="match status" value="1"/>
</dbReference>
<dbReference type="Gene3D" id="3.30.70.270">
    <property type="match status" value="1"/>
</dbReference>
<gene>
    <name evidence="4" type="ORF">COW36_13525</name>
</gene>
<dbReference type="Gene3D" id="6.10.340.10">
    <property type="match status" value="1"/>
</dbReference>
<dbReference type="Pfam" id="PF00672">
    <property type="entry name" value="HAMP"/>
    <property type="match status" value="1"/>
</dbReference>
<feature type="transmembrane region" description="Helical" evidence="1">
    <location>
        <begin position="277"/>
        <end position="296"/>
    </location>
</feature>
<evidence type="ECO:0000259" key="3">
    <source>
        <dbReference type="PROSITE" id="PS50887"/>
    </source>
</evidence>
<dbReference type="Gene3D" id="3.30.450.40">
    <property type="match status" value="1"/>
</dbReference>
<dbReference type="EMBL" id="PFFQ01000038">
    <property type="protein sequence ID" value="PIW16345.1"/>
    <property type="molecule type" value="Genomic_DNA"/>
</dbReference>
<protein>
    <recommendedName>
        <fullName evidence="6">Diguanylate cyclase</fullName>
    </recommendedName>
</protein>
<dbReference type="AlphaFoldDB" id="A0A2M7G3D9"/>
<comment type="caution">
    <text evidence="4">The sequence shown here is derived from an EMBL/GenBank/DDBJ whole genome shotgun (WGS) entry which is preliminary data.</text>
</comment>
<feature type="domain" description="HAMP" evidence="2">
    <location>
        <begin position="298"/>
        <end position="350"/>
    </location>
</feature>
<dbReference type="GO" id="GO:0005886">
    <property type="term" value="C:plasma membrane"/>
    <property type="evidence" value="ECO:0007669"/>
    <property type="project" value="TreeGrafter"/>
</dbReference>
<organism evidence="4 5">
    <name type="scientific">bacterium (Candidatus Blackallbacteria) CG17_big_fil_post_rev_8_21_14_2_50_48_46</name>
    <dbReference type="NCBI Taxonomy" id="2014261"/>
    <lineage>
        <taxon>Bacteria</taxon>
        <taxon>Candidatus Blackallbacteria</taxon>
    </lineage>
</organism>
<name>A0A2M7G3D9_9BACT</name>
<dbReference type="InterPro" id="IPR029787">
    <property type="entry name" value="Nucleotide_cyclase"/>
</dbReference>
<dbReference type="PANTHER" id="PTHR45138:SF9">
    <property type="entry name" value="DIGUANYLATE CYCLASE DGCM-RELATED"/>
    <property type="match status" value="1"/>
</dbReference>
<keyword evidence="1" id="KW-0812">Transmembrane</keyword>
<dbReference type="GO" id="GO:0043709">
    <property type="term" value="P:cell adhesion involved in single-species biofilm formation"/>
    <property type="evidence" value="ECO:0007669"/>
    <property type="project" value="TreeGrafter"/>
</dbReference>
<dbReference type="PROSITE" id="PS50887">
    <property type="entry name" value="GGDEF"/>
    <property type="match status" value="1"/>
</dbReference>
<dbReference type="InterPro" id="IPR003660">
    <property type="entry name" value="HAMP_dom"/>
</dbReference>
<dbReference type="CDD" id="cd06225">
    <property type="entry name" value="HAMP"/>
    <property type="match status" value="1"/>
</dbReference>
<dbReference type="GO" id="GO:0052621">
    <property type="term" value="F:diguanylate cyclase activity"/>
    <property type="evidence" value="ECO:0007669"/>
    <property type="project" value="TreeGrafter"/>
</dbReference>
<dbReference type="InterPro" id="IPR003018">
    <property type="entry name" value="GAF"/>
</dbReference>
<dbReference type="InterPro" id="IPR043128">
    <property type="entry name" value="Rev_trsase/Diguanyl_cyclase"/>
</dbReference>
<accession>A0A2M7G3D9</accession>
<dbReference type="Proteomes" id="UP000231019">
    <property type="component" value="Unassembled WGS sequence"/>
</dbReference>
<dbReference type="Pfam" id="PF13185">
    <property type="entry name" value="GAF_2"/>
    <property type="match status" value="1"/>
</dbReference>
<dbReference type="FunFam" id="3.30.70.270:FF:000001">
    <property type="entry name" value="Diguanylate cyclase domain protein"/>
    <property type="match status" value="1"/>
</dbReference>
<evidence type="ECO:0008006" key="6">
    <source>
        <dbReference type="Google" id="ProtNLM"/>
    </source>
</evidence>
<keyword evidence="1" id="KW-0472">Membrane</keyword>
<dbReference type="SUPFAM" id="SSF158472">
    <property type="entry name" value="HAMP domain-like"/>
    <property type="match status" value="1"/>
</dbReference>
<dbReference type="GO" id="GO:1902201">
    <property type="term" value="P:negative regulation of bacterial-type flagellum-dependent cell motility"/>
    <property type="evidence" value="ECO:0007669"/>
    <property type="project" value="TreeGrafter"/>
</dbReference>
<evidence type="ECO:0000313" key="5">
    <source>
        <dbReference type="Proteomes" id="UP000231019"/>
    </source>
</evidence>
<dbReference type="SMART" id="SM00065">
    <property type="entry name" value="GAF"/>
    <property type="match status" value="1"/>
</dbReference>
<dbReference type="SUPFAM" id="SSF55781">
    <property type="entry name" value="GAF domain-like"/>
    <property type="match status" value="1"/>
</dbReference>
<evidence type="ECO:0000313" key="4">
    <source>
        <dbReference type="EMBL" id="PIW16345.1"/>
    </source>
</evidence>
<feature type="domain" description="GGDEF" evidence="3">
    <location>
        <begin position="554"/>
        <end position="688"/>
    </location>
</feature>
<dbReference type="PROSITE" id="PS50885">
    <property type="entry name" value="HAMP"/>
    <property type="match status" value="1"/>
</dbReference>
<dbReference type="InterPro" id="IPR050469">
    <property type="entry name" value="Diguanylate_Cyclase"/>
</dbReference>
<dbReference type="InterPro" id="IPR000160">
    <property type="entry name" value="GGDEF_dom"/>
</dbReference>
<dbReference type="SMART" id="SM00267">
    <property type="entry name" value="GGDEF"/>
    <property type="match status" value="1"/>
</dbReference>
<evidence type="ECO:0000256" key="1">
    <source>
        <dbReference type="SAM" id="Phobius"/>
    </source>
</evidence>